<dbReference type="STRING" id="45065.Lgee_2105"/>
<evidence type="ECO:0000256" key="5">
    <source>
        <dbReference type="ARBA" id="ARBA00023157"/>
    </source>
</evidence>
<dbReference type="InterPro" id="IPR008947">
    <property type="entry name" value="PLipase_C/P1_nuclease_dom_sf"/>
</dbReference>
<evidence type="ECO:0000256" key="4">
    <source>
        <dbReference type="ARBA" id="ARBA00022801"/>
    </source>
</evidence>
<gene>
    <name evidence="7" type="ORF">Lgee_2105</name>
</gene>
<dbReference type="GO" id="GO:0046872">
    <property type="term" value="F:metal ion binding"/>
    <property type="evidence" value="ECO:0007669"/>
    <property type="project" value="UniProtKB-KW"/>
</dbReference>
<proteinExistence type="predicted"/>
<keyword evidence="4" id="KW-0378">Hydrolase</keyword>
<dbReference type="PANTHER" id="PTHR33146:SF10">
    <property type="entry name" value="STRAND-SPECIFIC NUCLEASE, PUTATIVE-RELATED"/>
    <property type="match status" value="1"/>
</dbReference>
<sequence>MKRVKLFVQLLLCLVSTSTWCWNATGHRLVAEVAFLHLTPGAKEKLYKNLGNQRITDAAVWLDTLRYRDITWYDHLHYADIPFTRDGTPLPPQNPVNAVWALEHAVKVLQSPKSNRADKRFALNVLLHVTGDIHQPMHAVTQISARNPRGDRGGNLFPLRPNPIARNLHAWWDNGGGLLNTRGRNAGMRRQSLLHAIDTQYVCHPENEVFKPRAWRDESHALATRVAYRLHEGVLPDAAYKRQTQQITRSQIARAGCRLAAVLNRF</sequence>
<evidence type="ECO:0000313" key="8">
    <source>
        <dbReference type="Proteomes" id="UP000054785"/>
    </source>
</evidence>
<evidence type="ECO:0000256" key="3">
    <source>
        <dbReference type="ARBA" id="ARBA00022759"/>
    </source>
</evidence>
<dbReference type="PATRIC" id="fig|45065.4.peg.2285"/>
<keyword evidence="8" id="KW-1185">Reference proteome</keyword>
<dbReference type="Proteomes" id="UP000054785">
    <property type="component" value="Unassembled WGS sequence"/>
</dbReference>
<evidence type="ECO:0000256" key="2">
    <source>
        <dbReference type="ARBA" id="ARBA00022723"/>
    </source>
</evidence>
<protein>
    <submittedName>
        <fullName evidence="7">3'-nucleotidase/nuclease</fullName>
    </submittedName>
</protein>
<organism evidence="7 8">
    <name type="scientific">Legionella geestiana</name>
    <dbReference type="NCBI Taxonomy" id="45065"/>
    <lineage>
        <taxon>Bacteria</taxon>
        <taxon>Pseudomonadati</taxon>
        <taxon>Pseudomonadota</taxon>
        <taxon>Gammaproteobacteria</taxon>
        <taxon>Legionellales</taxon>
        <taxon>Legionellaceae</taxon>
        <taxon>Legionella</taxon>
    </lineage>
</organism>
<dbReference type="InterPro" id="IPR003154">
    <property type="entry name" value="S1/P1nuclease"/>
</dbReference>
<dbReference type="PANTHER" id="PTHR33146">
    <property type="entry name" value="ENDONUCLEASE 4"/>
    <property type="match status" value="1"/>
</dbReference>
<keyword evidence="2" id="KW-0479">Metal-binding</keyword>
<evidence type="ECO:0000256" key="1">
    <source>
        <dbReference type="ARBA" id="ARBA00022722"/>
    </source>
</evidence>
<dbReference type="GO" id="GO:0006308">
    <property type="term" value="P:DNA catabolic process"/>
    <property type="evidence" value="ECO:0007669"/>
    <property type="project" value="InterPro"/>
</dbReference>
<dbReference type="CDD" id="cd11010">
    <property type="entry name" value="S1-P1_nuclease"/>
    <property type="match status" value="1"/>
</dbReference>
<dbReference type="AlphaFoldDB" id="A0A0W0TNH3"/>
<dbReference type="GO" id="GO:0004519">
    <property type="term" value="F:endonuclease activity"/>
    <property type="evidence" value="ECO:0007669"/>
    <property type="project" value="UniProtKB-KW"/>
</dbReference>
<reference evidence="7 8" key="1">
    <citation type="submission" date="2015-11" db="EMBL/GenBank/DDBJ databases">
        <title>Genomic analysis of 38 Legionella species identifies large and diverse effector repertoires.</title>
        <authorList>
            <person name="Burstein D."/>
            <person name="Amaro F."/>
            <person name="Zusman T."/>
            <person name="Lifshitz Z."/>
            <person name="Cohen O."/>
            <person name="Gilbert J.A."/>
            <person name="Pupko T."/>
            <person name="Shuman H.A."/>
            <person name="Segal G."/>
        </authorList>
    </citation>
    <scope>NUCLEOTIDE SEQUENCE [LARGE SCALE GENOMIC DNA]</scope>
    <source>
        <strain evidence="7 8">ATCC 49504</strain>
    </source>
</reference>
<dbReference type="GO" id="GO:0016788">
    <property type="term" value="F:hydrolase activity, acting on ester bonds"/>
    <property type="evidence" value="ECO:0007669"/>
    <property type="project" value="InterPro"/>
</dbReference>
<dbReference type="Gene3D" id="1.10.575.10">
    <property type="entry name" value="P1 Nuclease"/>
    <property type="match status" value="1"/>
</dbReference>
<accession>A0A0W0TNH3</accession>
<comment type="caution">
    <text evidence="7">The sequence shown here is derived from an EMBL/GenBank/DDBJ whole genome shotgun (WGS) entry which is preliminary data.</text>
</comment>
<dbReference type="EMBL" id="LNYC01000073">
    <property type="protein sequence ID" value="KTC97134.1"/>
    <property type="molecule type" value="Genomic_DNA"/>
</dbReference>
<dbReference type="GO" id="GO:0003676">
    <property type="term" value="F:nucleic acid binding"/>
    <property type="evidence" value="ECO:0007669"/>
    <property type="project" value="InterPro"/>
</dbReference>
<name>A0A0W0TNH3_9GAMM</name>
<keyword evidence="3" id="KW-0255">Endonuclease</keyword>
<keyword evidence="6" id="KW-0325">Glycoprotein</keyword>
<keyword evidence="5" id="KW-1015">Disulfide bond</keyword>
<dbReference type="SUPFAM" id="SSF48537">
    <property type="entry name" value="Phospholipase C/P1 nuclease"/>
    <property type="match status" value="1"/>
</dbReference>
<dbReference type="OrthoDB" id="267579at2"/>
<evidence type="ECO:0000256" key="6">
    <source>
        <dbReference type="ARBA" id="ARBA00023180"/>
    </source>
</evidence>
<dbReference type="Pfam" id="PF02265">
    <property type="entry name" value="S1-P1_nuclease"/>
    <property type="match status" value="1"/>
</dbReference>
<evidence type="ECO:0000313" key="7">
    <source>
        <dbReference type="EMBL" id="KTC97134.1"/>
    </source>
</evidence>
<keyword evidence="1" id="KW-0540">Nuclease</keyword>